<dbReference type="AlphaFoldDB" id="A0A8X6N4S4"/>
<reference evidence="1" key="1">
    <citation type="submission" date="2020-08" db="EMBL/GenBank/DDBJ databases">
        <title>Multicomponent nature underlies the extraordinary mechanical properties of spider dragline silk.</title>
        <authorList>
            <person name="Kono N."/>
            <person name="Nakamura H."/>
            <person name="Mori M."/>
            <person name="Yoshida Y."/>
            <person name="Ohtoshi R."/>
            <person name="Malay A.D."/>
            <person name="Moran D.A.P."/>
            <person name="Tomita M."/>
            <person name="Numata K."/>
            <person name="Arakawa K."/>
        </authorList>
    </citation>
    <scope>NUCLEOTIDE SEQUENCE</scope>
</reference>
<proteinExistence type="predicted"/>
<keyword evidence="2" id="KW-1185">Reference proteome</keyword>
<evidence type="ECO:0000313" key="2">
    <source>
        <dbReference type="Proteomes" id="UP000887013"/>
    </source>
</evidence>
<dbReference type="EMBL" id="BMAW01005305">
    <property type="protein sequence ID" value="GFS93480.1"/>
    <property type="molecule type" value="Genomic_DNA"/>
</dbReference>
<name>A0A8X6N4S4_NEPPI</name>
<protein>
    <submittedName>
        <fullName evidence="1">Uncharacterized protein</fullName>
    </submittedName>
</protein>
<evidence type="ECO:0000313" key="1">
    <source>
        <dbReference type="EMBL" id="GFS93480.1"/>
    </source>
</evidence>
<gene>
    <name evidence="1" type="ORF">NPIL_30361</name>
</gene>
<comment type="caution">
    <text evidence="1">The sequence shown here is derived from an EMBL/GenBank/DDBJ whole genome shotgun (WGS) entry which is preliminary data.</text>
</comment>
<dbReference type="Proteomes" id="UP000887013">
    <property type="component" value="Unassembled WGS sequence"/>
</dbReference>
<organism evidence="1 2">
    <name type="scientific">Nephila pilipes</name>
    <name type="common">Giant wood spider</name>
    <name type="synonym">Nephila maculata</name>
    <dbReference type="NCBI Taxonomy" id="299642"/>
    <lineage>
        <taxon>Eukaryota</taxon>
        <taxon>Metazoa</taxon>
        <taxon>Ecdysozoa</taxon>
        <taxon>Arthropoda</taxon>
        <taxon>Chelicerata</taxon>
        <taxon>Arachnida</taxon>
        <taxon>Araneae</taxon>
        <taxon>Araneomorphae</taxon>
        <taxon>Entelegynae</taxon>
        <taxon>Araneoidea</taxon>
        <taxon>Nephilidae</taxon>
        <taxon>Nephila</taxon>
    </lineage>
</organism>
<accession>A0A8X6N4S4</accession>
<sequence length="117" mass="13431">MVIFDLAAVKRKGTHLSFKRRYPQGNAVNGHPSIRKISLKSRWGFTAPKKFSHFHSLSGLTPQYISCVKKGNFTFRALRQAMLKTNEVCSNPYFTEDLYEIKWVNAKRLQSPQVVGK</sequence>